<dbReference type="Gene3D" id="3.30.710.10">
    <property type="entry name" value="Potassium Channel Kv1.1, Chain A"/>
    <property type="match status" value="1"/>
</dbReference>
<evidence type="ECO:0000313" key="2">
    <source>
        <dbReference type="EMBL" id="THH05987.1"/>
    </source>
</evidence>
<evidence type="ECO:0000313" key="3">
    <source>
        <dbReference type="Proteomes" id="UP000308199"/>
    </source>
</evidence>
<keyword evidence="3" id="KW-1185">Reference proteome</keyword>
<gene>
    <name evidence="2" type="ORF">EW145_g4395</name>
</gene>
<protein>
    <recommendedName>
        <fullName evidence="1">BTB domain-containing protein</fullName>
    </recommendedName>
</protein>
<dbReference type="EMBL" id="SGPK01000224">
    <property type="protein sequence ID" value="THH05987.1"/>
    <property type="molecule type" value="Genomic_DNA"/>
</dbReference>
<dbReference type="OrthoDB" id="3357985at2759"/>
<dbReference type="Proteomes" id="UP000308199">
    <property type="component" value="Unassembled WGS sequence"/>
</dbReference>
<evidence type="ECO:0000259" key="1">
    <source>
        <dbReference type="Pfam" id="PF00651"/>
    </source>
</evidence>
<accession>A0A4S4L450</accession>
<organism evidence="2 3">
    <name type="scientific">Phellinidium pouzarii</name>
    <dbReference type="NCBI Taxonomy" id="167371"/>
    <lineage>
        <taxon>Eukaryota</taxon>
        <taxon>Fungi</taxon>
        <taxon>Dikarya</taxon>
        <taxon>Basidiomycota</taxon>
        <taxon>Agaricomycotina</taxon>
        <taxon>Agaricomycetes</taxon>
        <taxon>Hymenochaetales</taxon>
        <taxon>Hymenochaetaceae</taxon>
        <taxon>Phellinidium</taxon>
    </lineage>
</organism>
<dbReference type="SUPFAM" id="SSF54695">
    <property type="entry name" value="POZ domain"/>
    <property type="match status" value="1"/>
</dbReference>
<name>A0A4S4L450_9AGAM</name>
<dbReference type="InterPro" id="IPR000210">
    <property type="entry name" value="BTB/POZ_dom"/>
</dbReference>
<dbReference type="InterPro" id="IPR011333">
    <property type="entry name" value="SKP1/BTB/POZ_sf"/>
</dbReference>
<feature type="domain" description="BTB" evidence="1">
    <location>
        <begin position="3"/>
        <end position="106"/>
    </location>
</feature>
<dbReference type="Pfam" id="PF00651">
    <property type="entry name" value="BTB"/>
    <property type="match status" value="1"/>
</dbReference>
<comment type="caution">
    <text evidence="2">The sequence shown here is derived from an EMBL/GenBank/DDBJ whole genome shotgun (WGS) entry which is preliminary data.</text>
</comment>
<proteinExistence type="predicted"/>
<sequence>MILRSSDGVDFRVMKAVLAASSPVFQDMTTLAKPLTSENKDKSSEVLAEWLSIVVMYASNLDKLLCILYPFVSPKVQDLEILSGLLCAGQKYDMDAIIDHVRAELRDCINRTMVALLWRYMHLLGSIDWKMKHA</sequence>
<reference evidence="2 3" key="1">
    <citation type="submission" date="2019-02" db="EMBL/GenBank/DDBJ databases">
        <title>Genome sequencing of the rare red list fungi Phellinidium pouzarii.</title>
        <authorList>
            <person name="Buettner E."/>
            <person name="Kellner H."/>
        </authorList>
    </citation>
    <scope>NUCLEOTIDE SEQUENCE [LARGE SCALE GENOMIC DNA]</scope>
    <source>
        <strain evidence="2 3">DSM 108285</strain>
    </source>
</reference>
<dbReference type="AlphaFoldDB" id="A0A4S4L450"/>